<dbReference type="PANTHER" id="PTHR30386:SF26">
    <property type="entry name" value="TRANSPORT PROTEIN COMB"/>
    <property type="match status" value="1"/>
</dbReference>
<dbReference type="AlphaFoldDB" id="A0A9P1KLU2"/>
<feature type="coiled-coil region" evidence="6">
    <location>
        <begin position="315"/>
        <end position="424"/>
    </location>
</feature>
<dbReference type="Gene3D" id="2.40.50.100">
    <property type="match status" value="1"/>
</dbReference>
<keyword evidence="5 7" id="KW-0472">Membrane</keyword>
<dbReference type="EMBL" id="FO818640">
    <property type="protein sequence ID" value="CDM98267.1"/>
    <property type="molecule type" value="Genomic_DNA"/>
</dbReference>
<keyword evidence="4 7" id="KW-1133">Transmembrane helix</keyword>
<evidence type="ECO:0000313" key="9">
    <source>
        <dbReference type="EMBL" id="CDM98267.1"/>
    </source>
</evidence>
<dbReference type="InterPro" id="IPR058982">
    <property type="entry name" value="Beta-barrel_AprE"/>
</dbReference>
<evidence type="ECO:0000256" key="3">
    <source>
        <dbReference type="ARBA" id="ARBA00022692"/>
    </source>
</evidence>
<evidence type="ECO:0000259" key="8">
    <source>
        <dbReference type="Pfam" id="PF26002"/>
    </source>
</evidence>
<evidence type="ECO:0000256" key="6">
    <source>
        <dbReference type="SAM" id="Coils"/>
    </source>
</evidence>
<keyword evidence="6" id="KW-0175">Coiled coil</keyword>
<gene>
    <name evidence="9" type="ORF">ARTHRO_60868</name>
</gene>
<evidence type="ECO:0000256" key="2">
    <source>
        <dbReference type="ARBA" id="ARBA00009477"/>
    </source>
</evidence>
<dbReference type="InterPro" id="IPR050739">
    <property type="entry name" value="MFP"/>
</dbReference>
<accession>A0A9P1KLU2</accession>
<dbReference type="GO" id="GO:0016020">
    <property type="term" value="C:membrane"/>
    <property type="evidence" value="ECO:0007669"/>
    <property type="project" value="UniProtKB-SubCell"/>
</dbReference>
<comment type="subcellular location">
    <subcellularLocation>
        <location evidence="1">Membrane</location>
        <topology evidence="1">Single-pass membrane protein</topology>
    </subcellularLocation>
</comment>
<proteinExistence type="inferred from homology"/>
<dbReference type="Proteomes" id="UP000032946">
    <property type="component" value="Chromosome"/>
</dbReference>
<evidence type="ECO:0000256" key="7">
    <source>
        <dbReference type="SAM" id="Phobius"/>
    </source>
</evidence>
<evidence type="ECO:0000256" key="1">
    <source>
        <dbReference type="ARBA" id="ARBA00004167"/>
    </source>
</evidence>
<feature type="coiled-coil region" evidence="6">
    <location>
        <begin position="153"/>
        <end position="269"/>
    </location>
</feature>
<dbReference type="Gene3D" id="1.10.287.470">
    <property type="entry name" value="Helix hairpin bin"/>
    <property type="match status" value="1"/>
</dbReference>
<name>A0A9P1KLU2_9CYAN</name>
<organism evidence="9 10">
    <name type="scientific">Limnospira indica PCC 8005</name>
    <dbReference type="NCBI Taxonomy" id="376219"/>
    <lineage>
        <taxon>Bacteria</taxon>
        <taxon>Bacillati</taxon>
        <taxon>Cyanobacteriota</taxon>
        <taxon>Cyanophyceae</taxon>
        <taxon>Oscillatoriophycideae</taxon>
        <taxon>Oscillatoriales</taxon>
        <taxon>Sirenicapillariaceae</taxon>
        <taxon>Limnospira</taxon>
    </lineage>
</organism>
<evidence type="ECO:0000256" key="4">
    <source>
        <dbReference type="ARBA" id="ARBA00022989"/>
    </source>
</evidence>
<feature type="transmembrane region" description="Helical" evidence="7">
    <location>
        <begin position="66"/>
        <end position="84"/>
    </location>
</feature>
<protein>
    <recommendedName>
        <fullName evidence="8">AprE-like beta-barrel domain-containing protein</fullName>
    </recommendedName>
</protein>
<evidence type="ECO:0000313" key="10">
    <source>
        <dbReference type="Proteomes" id="UP000032946"/>
    </source>
</evidence>
<dbReference type="PANTHER" id="PTHR30386">
    <property type="entry name" value="MEMBRANE FUSION SUBUNIT OF EMRAB-TOLC MULTIDRUG EFFLUX PUMP"/>
    <property type="match status" value="1"/>
</dbReference>
<evidence type="ECO:0000256" key="5">
    <source>
        <dbReference type="ARBA" id="ARBA00023136"/>
    </source>
</evidence>
<dbReference type="Pfam" id="PF26002">
    <property type="entry name" value="Beta-barrel_AprE"/>
    <property type="match status" value="1"/>
</dbReference>
<sequence length="580" mass="66043">MPQFNDIAQTQLNGHKSLDTDLVSLQPESSLLTDQNLPANNLNSSADWSFATKELLDALPQRWTRGLLYFLIVFVAIALPWGMLSQVDETGSGRGRLEPQGGTVKQKLNLTYTSAALNSQTAKVEMLNIEEGDMVKAGDILMELDSLPIRERIMQLQLQQQSKENRLNTLEQQKNRLETELLTQERQNQSQQLEKLSQVEQARRNLQSLKTTYNLQEQEKLTQVDQAEQNLAALRRILNLQREEKLAQIRQAKRQLQDSETAYILAEMRWQKAIREVERYDNLLDDGVVTEVRLIEQEDIKEERQRIWEQSKADIEQARLRLEEQESSYERIIHQAEADIEQAELRLAEQKRSYDRTIHQAQADIQQAELRLAEQESSSETILHSGEIAVSKIEDQLKNLQTQIISLQAEIAQDKKDIESLNFELEKRVVRAQEGGTIFSLPISGVGDVVQQGGMLVEIAPQEAMLLLKAEMATTQSGSLQEGMAVKMKFDAYPFQDYGVVDGSLIKISPTTKMQETSQERVAIYELEIELTQTCIPSGNDCIPLRPGDTATAEVVVRQRRVIDFILDPFKKLQKGGLEF</sequence>
<feature type="domain" description="AprE-like beta-barrel" evidence="8">
    <location>
        <begin position="466"/>
        <end position="556"/>
    </location>
</feature>
<comment type="similarity">
    <text evidence="2">Belongs to the membrane fusion protein (MFP) (TC 8.A.1) family.</text>
</comment>
<dbReference type="RefSeq" id="WP_008056032.1">
    <property type="nucleotide sequence ID" value="NZ_FO818640.1"/>
</dbReference>
<dbReference type="Gene3D" id="2.40.30.170">
    <property type="match status" value="1"/>
</dbReference>
<keyword evidence="3 7" id="KW-0812">Transmembrane</keyword>
<keyword evidence="10" id="KW-1185">Reference proteome</keyword>
<reference evidence="9 10" key="1">
    <citation type="submission" date="2014-02" db="EMBL/GenBank/DDBJ databases">
        <authorList>
            <person name="Genoscope - CEA"/>
        </authorList>
    </citation>
    <scope>NUCLEOTIDE SEQUENCE [LARGE SCALE GENOMIC DNA]</scope>
    <source>
        <strain evidence="9 10">PCC 8005</strain>
    </source>
</reference>